<keyword evidence="3" id="KW-1185">Reference proteome</keyword>
<evidence type="ECO:0000313" key="2">
    <source>
        <dbReference type="EMBL" id="KOB66846.1"/>
    </source>
</evidence>
<dbReference type="AlphaFoldDB" id="A0A0L7KUV1"/>
<dbReference type="STRING" id="104452.A0A0L7KUV1"/>
<reference evidence="2 3" key="1">
    <citation type="journal article" date="2015" name="Genome Biol. Evol.">
        <title>The genome of winter moth (Operophtera brumata) provides a genomic perspective on sexual dimorphism and phenology.</title>
        <authorList>
            <person name="Derks M.F."/>
            <person name="Smit S."/>
            <person name="Salis L."/>
            <person name="Schijlen E."/>
            <person name="Bossers A."/>
            <person name="Mateman C."/>
            <person name="Pijl A.S."/>
            <person name="de Ridder D."/>
            <person name="Groenen M.A."/>
            <person name="Visser M.E."/>
            <person name="Megens H.J."/>
        </authorList>
    </citation>
    <scope>NUCLEOTIDE SEQUENCE [LARGE SCALE GENOMIC DNA]</scope>
    <source>
        <strain evidence="2">WM2013NL</strain>
        <tissue evidence="2">Head and thorax</tissue>
    </source>
</reference>
<feature type="region of interest" description="Disordered" evidence="1">
    <location>
        <begin position="398"/>
        <end position="417"/>
    </location>
</feature>
<gene>
    <name evidence="2" type="ORF">OBRU01_20684</name>
</gene>
<comment type="caution">
    <text evidence="2">The sequence shown here is derived from an EMBL/GenBank/DDBJ whole genome shotgun (WGS) entry which is preliminary data.</text>
</comment>
<evidence type="ECO:0000256" key="1">
    <source>
        <dbReference type="SAM" id="MobiDB-lite"/>
    </source>
</evidence>
<dbReference type="Gene3D" id="3.10.129.110">
    <property type="entry name" value="Polyketide synthase dehydratase"/>
    <property type="match status" value="1"/>
</dbReference>
<dbReference type="Proteomes" id="UP000037510">
    <property type="component" value="Unassembled WGS sequence"/>
</dbReference>
<protein>
    <recommendedName>
        <fullName evidence="4">Fatty acid synthase</fullName>
    </recommendedName>
</protein>
<organism evidence="2 3">
    <name type="scientific">Operophtera brumata</name>
    <name type="common">Winter moth</name>
    <name type="synonym">Phalaena brumata</name>
    <dbReference type="NCBI Taxonomy" id="104452"/>
    <lineage>
        <taxon>Eukaryota</taxon>
        <taxon>Metazoa</taxon>
        <taxon>Ecdysozoa</taxon>
        <taxon>Arthropoda</taxon>
        <taxon>Hexapoda</taxon>
        <taxon>Insecta</taxon>
        <taxon>Pterygota</taxon>
        <taxon>Neoptera</taxon>
        <taxon>Endopterygota</taxon>
        <taxon>Lepidoptera</taxon>
        <taxon>Glossata</taxon>
        <taxon>Ditrysia</taxon>
        <taxon>Geometroidea</taxon>
        <taxon>Geometridae</taxon>
        <taxon>Larentiinae</taxon>
        <taxon>Operophtera</taxon>
    </lineage>
</organism>
<evidence type="ECO:0008006" key="4">
    <source>
        <dbReference type="Google" id="ProtNLM"/>
    </source>
</evidence>
<sequence>MNTGKVLYPFSAALVAAWDTLAMTLGERKKDVSVQFRDVHLYSQPIMHEQRQLKLSVSLHRGNGQFHILDEFSKVASGFISTFSTNGPEISNEASNQSNQQLKIRSEEIYQHLSSRGYGYRHVFKSIHSVNENMTEAELVWNENWNILIDSMLQLNVLKHSHLGIVQPSKIRELSIDVDKHYKSFYELTDGTRVIKAKVDPIFDNTSCGGIVLRNIKFQNMVIGTPGKLALELAVASTPDNVVVNEKIMEHNMLFNKSMERKSLALKVRRIGELNTLHWEEAAYKSAAGLKIKVQYAGVNVADINKAAGVIPFADDENYFEVVVASAEVLHTGQHTDEHVERAQSVKHVELAKPVKHMERARLVKHVEIARPVKHVERAQLVKHVEYAQPVKHVDSAKPFKHVERATPYSPSARQPG</sequence>
<accession>A0A0L7KUV1</accession>
<evidence type="ECO:0000313" key="3">
    <source>
        <dbReference type="Proteomes" id="UP000037510"/>
    </source>
</evidence>
<name>A0A0L7KUV1_OPEBR</name>
<dbReference type="EMBL" id="JTDY01005601">
    <property type="protein sequence ID" value="KOB66846.1"/>
    <property type="molecule type" value="Genomic_DNA"/>
</dbReference>
<dbReference type="InterPro" id="IPR042104">
    <property type="entry name" value="PKS_dehydratase_sf"/>
</dbReference>
<proteinExistence type="predicted"/>